<evidence type="ECO:0000313" key="1">
    <source>
        <dbReference type="EMBL" id="PNY15548.1"/>
    </source>
</evidence>
<sequence length="63" mass="6988">MVAYVDFRRSATTKLLKELLRLDAGRKCDDDGGKVKGGYKVNLAIEGDDKINLVVALHEEIII</sequence>
<dbReference type="Proteomes" id="UP000236291">
    <property type="component" value="Unassembled WGS sequence"/>
</dbReference>
<dbReference type="EMBL" id="ASHM01007765">
    <property type="protein sequence ID" value="PNY15548.1"/>
    <property type="molecule type" value="Genomic_DNA"/>
</dbReference>
<organism evidence="1 2">
    <name type="scientific">Trifolium pratense</name>
    <name type="common">Red clover</name>
    <dbReference type="NCBI Taxonomy" id="57577"/>
    <lineage>
        <taxon>Eukaryota</taxon>
        <taxon>Viridiplantae</taxon>
        <taxon>Streptophyta</taxon>
        <taxon>Embryophyta</taxon>
        <taxon>Tracheophyta</taxon>
        <taxon>Spermatophyta</taxon>
        <taxon>Magnoliopsida</taxon>
        <taxon>eudicotyledons</taxon>
        <taxon>Gunneridae</taxon>
        <taxon>Pentapetalae</taxon>
        <taxon>rosids</taxon>
        <taxon>fabids</taxon>
        <taxon>Fabales</taxon>
        <taxon>Fabaceae</taxon>
        <taxon>Papilionoideae</taxon>
        <taxon>50 kb inversion clade</taxon>
        <taxon>NPAAA clade</taxon>
        <taxon>Hologalegina</taxon>
        <taxon>IRL clade</taxon>
        <taxon>Trifolieae</taxon>
        <taxon>Trifolium</taxon>
    </lineage>
</organism>
<proteinExistence type="predicted"/>
<reference evidence="1 2" key="2">
    <citation type="journal article" date="2017" name="Front. Plant Sci.">
        <title>Gene Classification and Mining of Molecular Markers Useful in Red Clover (Trifolium pratense) Breeding.</title>
        <authorList>
            <person name="Istvanek J."/>
            <person name="Dluhosova J."/>
            <person name="Dluhos P."/>
            <person name="Patkova L."/>
            <person name="Nedelnik J."/>
            <person name="Repkova J."/>
        </authorList>
    </citation>
    <scope>NUCLEOTIDE SEQUENCE [LARGE SCALE GENOMIC DNA]</scope>
    <source>
        <strain evidence="2">cv. Tatra</strain>
        <tissue evidence="1">Young leaves</tissue>
    </source>
</reference>
<evidence type="ECO:0000313" key="2">
    <source>
        <dbReference type="Proteomes" id="UP000236291"/>
    </source>
</evidence>
<dbReference type="AlphaFoldDB" id="A0A2K3PJT1"/>
<comment type="caution">
    <text evidence="1">The sequence shown here is derived from an EMBL/GenBank/DDBJ whole genome shotgun (WGS) entry which is preliminary data.</text>
</comment>
<protein>
    <submittedName>
        <fullName evidence="1">Uncharacterized protein</fullName>
    </submittedName>
</protein>
<gene>
    <name evidence="1" type="ORF">L195_g012246</name>
</gene>
<reference evidence="1 2" key="1">
    <citation type="journal article" date="2014" name="Am. J. Bot.">
        <title>Genome assembly and annotation for red clover (Trifolium pratense; Fabaceae).</title>
        <authorList>
            <person name="Istvanek J."/>
            <person name="Jaros M."/>
            <person name="Krenek A."/>
            <person name="Repkova J."/>
        </authorList>
    </citation>
    <scope>NUCLEOTIDE SEQUENCE [LARGE SCALE GENOMIC DNA]</scope>
    <source>
        <strain evidence="2">cv. Tatra</strain>
        <tissue evidence="1">Young leaves</tissue>
    </source>
</reference>
<name>A0A2K3PJT1_TRIPR</name>
<accession>A0A2K3PJT1</accession>